<proteinExistence type="predicted"/>
<keyword evidence="2" id="KW-1185">Reference proteome</keyword>
<reference evidence="1 2" key="1">
    <citation type="journal article" date="2013" name="Proc. Natl. Acad. Sci. U.S.A.">
        <title>Genome of an arbuscular mycorrhizal fungus provides insight into the oldest plant symbiosis.</title>
        <authorList>
            <person name="Tisserant E."/>
            <person name="Malbreil M."/>
            <person name="Kuo A."/>
            <person name="Kohler A."/>
            <person name="Symeonidi A."/>
            <person name="Balestrini R."/>
            <person name="Charron P."/>
            <person name="Duensing N."/>
            <person name="Frei Dit Frey N."/>
            <person name="Gianinazzi-Pearson V."/>
            <person name="Gilbert L.B."/>
            <person name="Handa Y."/>
            <person name="Herr J.R."/>
            <person name="Hijri M."/>
            <person name="Koul R."/>
            <person name="Kawaguchi M."/>
            <person name="Krajinski F."/>
            <person name="Lammers P.J."/>
            <person name="Masclaux F.G."/>
            <person name="Murat C."/>
            <person name="Morin E."/>
            <person name="Ndikumana S."/>
            <person name="Pagni M."/>
            <person name="Petitpierre D."/>
            <person name="Requena N."/>
            <person name="Rosikiewicz P."/>
            <person name="Riley R."/>
            <person name="Saito K."/>
            <person name="San Clemente H."/>
            <person name="Shapiro H."/>
            <person name="van Tuinen D."/>
            <person name="Becard G."/>
            <person name="Bonfante P."/>
            <person name="Paszkowski U."/>
            <person name="Shachar-Hill Y.Y."/>
            <person name="Tuskan G.A."/>
            <person name="Young P.W."/>
            <person name="Sanders I.R."/>
            <person name="Henrissat B."/>
            <person name="Rensing S.A."/>
            <person name="Grigoriev I.V."/>
            <person name="Corradi N."/>
            <person name="Roux C."/>
            <person name="Martin F."/>
        </authorList>
    </citation>
    <scope>NUCLEOTIDE SEQUENCE [LARGE SCALE GENOMIC DNA]</scope>
    <source>
        <strain evidence="1 2">DAOM 197198</strain>
    </source>
</reference>
<evidence type="ECO:0000313" key="1">
    <source>
        <dbReference type="EMBL" id="POG68877.1"/>
    </source>
</evidence>
<accession>A0A2P4PU18</accession>
<dbReference type="EMBL" id="AUPC02000146">
    <property type="protein sequence ID" value="POG68877.1"/>
    <property type="molecule type" value="Genomic_DNA"/>
</dbReference>
<evidence type="ECO:0000313" key="2">
    <source>
        <dbReference type="Proteomes" id="UP000018888"/>
    </source>
</evidence>
<dbReference type="AlphaFoldDB" id="A0A2P4PU18"/>
<sequence>MILSIPRILALEDLHLFLSQNGRIRQQNMQLKNLSTIKRCATDNIFLHYVQIYLLITCP</sequence>
<protein>
    <submittedName>
        <fullName evidence="1">Uncharacterized protein</fullName>
    </submittedName>
</protein>
<dbReference type="Proteomes" id="UP000018888">
    <property type="component" value="Unassembled WGS sequence"/>
</dbReference>
<comment type="caution">
    <text evidence="1">The sequence shown here is derived from an EMBL/GenBank/DDBJ whole genome shotgun (WGS) entry which is preliminary data.</text>
</comment>
<name>A0A2P4PU18_RHIID</name>
<organism evidence="1 2">
    <name type="scientific">Rhizophagus irregularis (strain DAOM 181602 / DAOM 197198 / MUCL 43194)</name>
    <name type="common">Arbuscular mycorrhizal fungus</name>
    <name type="synonym">Glomus intraradices</name>
    <dbReference type="NCBI Taxonomy" id="747089"/>
    <lineage>
        <taxon>Eukaryota</taxon>
        <taxon>Fungi</taxon>
        <taxon>Fungi incertae sedis</taxon>
        <taxon>Mucoromycota</taxon>
        <taxon>Glomeromycotina</taxon>
        <taxon>Glomeromycetes</taxon>
        <taxon>Glomerales</taxon>
        <taxon>Glomeraceae</taxon>
        <taxon>Rhizophagus</taxon>
    </lineage>
</organism>
<reference evidence="1 2" key="2">
    <citation type="journal article" date="2018" name="New Phytol.">
        <title>High intraspecific genome diversity in the model arbuscular mycorrhizal symbiont Rhizophagus irregularis.</title>
        <authorList>
            <person name="Chen E.C.H."/>
            <person name="Morin E."/>
            <person name="Beaudet D."/>
            <person name="Noel J."/>
            <person name="Yildirir G."/>
            <person name="Ndikumana S."/>
            <person name="Charron P."/>
            <person name="St-Onge C."/>
            <person name="Giorgi J."/>
            <person name="Kruger M."/>
            <person name="Marton T."/>
            <person name="Ropars J."/>
            <person name="Grigoriev I.V."/>
            <person name="Hainaut M."/>
            <person name="Henrissat B."/>
            <person name="Roux C."/>
            <person name="Martin F."/>
            <person name="Corradi N."/>
        </authorList>
    </citation>
    <scope>NUCLEOTIDE SEQUENCE [LARGE SCALE GENOMIC DNA]</scope>
    <source>
        <strain evidence="1 2">DAOM 197198</strain>
    </source>
</reference>
<gene>
    <name evidence="1" type="ORF">GLOIN_2v1632672</name>
</gene>